<name>A0ABW3ZG78_9RHOB</name>
<proteinExistence type="inferred from homology"/>
<dbReference type="RefSeq" id="WP_386802109.1">
    <property type="nucleotide sequence ID" value="NZ_JBHTMU010000008.1"/>
</dbReference>
<dbReference type="Gene3D" id="2.60.40.4070">
    <property type="match status" value="1"/>
</dbReference>
<protein>
    <recommendedName>
        <fullName evidence="2 5">Basal-body rod modification protein FlgD</fullName>
    </recommendedName>
</protein>
<evidence type="ECO:0000259" key="6">
    <source>
        <dbReference type="Pfam" id="PF13860"/>
    </source>
</evidence>
<organism evidence="8 9">
    <name type="scientific">Litorisediminicola beolgyonensis</name>
    <dbReference type="NCBI Taxonomy" id="1173614"/>
    <lineage>
        <taxon>Bacteria</taxon>
        <taxon>Pseudomonadati</taxon>
        <taxon>Pseudomonadota</taxon>
        <taxon>Alphaproteobacteria</taxon>
        <taxon>Rhodobacterales</taxon>
        <taxon>Paracoccaceae</taxon>
        <taxon>Litorisediminicola</taxon>
    </lineage>
</organism>
<dbReference type="InterPro" id="IPR005648">
    <property type="entry name" value="FlgD"/>
</dbReference>
<keyword evidence="8" id="KW-0966">Cell projection</keyword>
<dbReference type="Gene3D" id="2.30.30.910">
    <property type="match status" value="1"/>
</dbReference>
<evidence type="ECO:0000256" key="1">
    <source>
        <dbReference type="ARBA" id="ARBA00010577"/>
    </source>
</evidence>
<dbReference type="Pfam" id="PF13861">
    <property type="entry name" value="FLgD_tudor"/>
    <property type="match status" value="1"/>
</dbReference>
<comment type="similarity">
    <text evidence="1 5">Belongs to the FlgD family.</text>
</comment>
<keyword evidence="9" id="KW-1185">Reference proteome</keyword>
<dbReference type="Proteomes" id="UP001597135">
    <property type="component" value="Unassembled WGS sequence"/>
</dbReference>
<keyword evidence="3 5" id="KW-1005">Bacterial flagellum biogenesis</keyword>
<keyword evidence="8" id="KW-0969">Cilium</keyword>
<accession>A0ABW3ZG78</accession>
<feature type="domain" description="FlgD Tudor-like" evidence="7">
    <location>
        <begin position="89"/>
        <end position="217"/>
    </location>
</feature>
<keyword evidence="8" id="KW-0282">Flagellum</keyword>
<evidence type="ECO:0000256" key="3">
    <source>
        <dbReference type="ARBA" id="ARBA00022795"/>
    </source>
</evidence>
<sequence>MTIDPLAPTGAALQTKADAARQSLSADYESFLKLLTAQVANQDPLKPMDSTTFVSQLAQLSQVEQSIQTNDTLERISTALSSFGSMADVGLIGRSVSVPSSEVKLGTDGAEMAFRLDRPAAKVEAQVLGTDGTVLRRFTGLSGEAGTRHDIHWNGLDREGLAVPPGTYRIAVVATDAAGDRVGYTSFSEAKVDSLVFRDGAAYLRLGSGEEIASSEVMAVR</sequence>
<evidence type="ECO:0000259" key="7">
    <source>
        <dbReference type="Pfam" id="PF13861"/>
    </source>
</evidence>
<gene>
    <name evidence="8" type="ORF">ACFQ4E_06405</name>
</gene>
<evidence type="ECO:0000256" key="4">
    <source>
        <dbReference type="ARBA" id="ARBA00024746"/>
    </source>
</evidence>
<feature type="domain" description="FlgD/Vpr Ig-like" evidence="6">
    <location>
        <begin position="103"/>
        <end position="177"/>
    </location>
</feature>
<comment type="function">
    <text evidence="4 5">Required for flagellar hook formation. May act as a scaffolding protein.</text>
</comment>
<dbReference type="InterPro" id="IPR025963">
    <property type="entry name" value="FLgD_Tudor"/>
</dbReference>
<dbReference type="Pfam" id="PF13860">
    <property type="entry name" value="FlgD_ig"/>
    <property type="match status" value="1"/>
</dbReference>
<evidence type="ECO:0000313" key="8">
    <source>
        <dbReference type="EMBL" id="MFD1342043.1"/>
    </source>
</evidence>
<evidence type="ECO:0000313" key="9">
    <source>
        <dbReference type="Proteomes" id="UP001597135"/>
    </source>
</evidence>
<evidence type="ECO:0000256" key="5">
    <source>
        <dbReference type="RuleBase" id="RU362076"/>
    </source>
</evidence>
<dbReference type="InterPro" id="IPR025965">
    <property type="entry name" value="FlgD/Vpr_Ig-like"/>
</dbReference>
<dbReference type="Pfam" id="PF03963">
    <property type="entry name" value="FlgD"/>
    <property type="match status" value="1"/>
</dbReference>
<evidence type="ECO:0000256" key="2">
    <source>
        <dbReference type="ARBA" id="ARBA00016013"/>
    </source>
</evidence>
<dbReference type="EMBL" id="JBHTMU010000008">
    <property type="protein sequence ID" value="MFD1342043.1"/>
    <property type="molecule type" value="Genomic_DNA"/>
</dbReference>
<comment type="caution">
    <text evidence="8">The sequence shown here is derived from an EMBL/GenBank/DDBJ whole genome shotgun (WGS) entry which is preliminary data.</text>
</comment>
<reference evidence="9" key="1">
    <citation type="journal article" date="2019" name="Int. J. Syst. Evol. Microbiol.">
        <title>The Global Catalogue of Microorganisms (GCM) 10K type strain sequencing project: providing services to taxonomists for standard genome sequencing and annotation.</title>
        <authorList>
            <consortium name="The Broad Institute Genomics Platform"/>
            <consortium name="The Broad Institute Genome Sequencing Center for Infectious Disease"/>
            <person name="Wu L."/>
            <person name="Ma J."/>
        </authorList>
    </citation>
    <scope>NUCLEOTIDE SEQUENCE [LARGE SCALE GENOMIC DNA]</scope>
    <source>
        <strain evidence="9">CCUG 62953</strain>
    </source>
</reference>